<dbReference type="InterPro" id="IPR014720">
    <property type="entry name" value="dsRBD_dom"/>
</dbReference>
<keyword evidence="13 15" id="KW-0460">Magnesium</keyword>
<dbReference type="GO" id="GO:0042802">
    <property type="term" value="F:identical protein binding"/>
    <property type="evidence" value="ECO:0007669"/>
    <property type="project" value="UniProtKB-ARBA"/>
</dbReference>
<keyword evidence="12 15" id="KW-0378">Hydrolase</keyword>
<accession>A0A2H0WAH5</accession>
<dbReference type="PANTHER" id="PTHR11207:SF0">
    <property type="entry name" value="RIBONUCLEASE 3"/>
    <property type="match status" value="1"/>
</dbReference>
<sequence>MKSKFVKLNLKKLFKNKDILELALTHRSYLNEHKGEKLASNERLEFLGDAVLELIVSSYLYQKYPHLPEGKLTSMRARLVQTKTLGLAAQKLKLGSALKLSRGEKESGGENNPSIMANTFEAVIGGIYQDSGFEKACNFVQKNLLDPSENLFSNKIPLDHKSSFQELVQAKGLKTPEYVLVSEKGPDHKKVFMSAVLINNKRVALGQGYSKQEAEQEAARLACQKFGKKT</sequence>
<dbReference type="CDD" id="cd00593">
    <property type="entry name" value="RIBOc"/>
    <property type="match status" value="1"/>
</dbReference>
<evidence type="ECO:0000256" key="1">
    <source>
        <dbReference type="ARBA" id="ARBA00000109"/>
    </source>
</evidence>
<keyword evidence="10 15" id="KW-0479">Metal-binding</keyword>
<evidence type="ECO:0000256" key="12">
    <source>
        <dbReference type="ARBA" id="ARBA00022801"/>
    </source>
</evidence>
<keyword evidence="15" id="KW-0699">rRNA-binding</keyword>
<evidence type="ECO:0000256" key="15">
    <source>
        <dbReference type="HAMAP-Rule" id="MF_00104"/>
    </source>
</evidence>
<dbReference type="EC" id="3.1.26.3" evidence="15"/>
<feature type="binding site" evidence="15">
    <location>
        <position position="45"/>
    </location>
    <ligand>
        <name>Mg(2+)</name>
        <dbReference type="ChEBI" id="CHEBI:18420"/>
    </ligand>
</feature>
<name>A0A2H0WAH5_9BACT</name>
<evidence type="ECO:0000256" key="5">
    <source>
        <dbReference type="ARBA" id="ARBA00022490"/>
    </source>
</evidence>
<dbReference type="GO" id="GO:0006397">
    <property type="term" value="P:mRNA processing"/>
    <property type="evidence" value="ECO:0007669"/>
    <property type="project" value="UniProtKB-UniRule"/>
</dbReference>
<comment type="function">
    <text evidence="15">Digests double-stranded RNA. Involved in the processing of primary rRNA transcript to yield the immediate precursors to the large and small rRNAs (23S and 16S). Processes some mRNAs, and tRNAs when they are encoded in the rRNA operon. Processes pre-crRNA and tracrRNA of type II CRISPR loci if present in the organism.</text>
</comment>
<evidence type="ECO:0000256" key="14">
    <source>
        <dbReference type="ARBA" id="ARBA00022884"/>
    </source>
</evidence>
<proteinExistence type="inferred from homology"/>
<evidence type="ECO:0000256" key="4">
    <source>
        <dbReference type="ARBA" id="ARBA00011738"/>
    </source>
</evidence>
<keyword evidence="14 15" id="KW-0694">RNA-binding</keyword>
<dbReference type="GO" id="GO:0008033">
    <property type="term" value="P:tRNA processing"/>
    <property type="evidence" value="ECO:0007669"/>
    <property type="project" value="UniProtKB-KW"/>
</dbReference>
<dbReference type="GO" id="GO:0006364">
    <property type="term" value="P:rRNA processing"/>
    <property type="evidence" value="ECO:0007669"/>
    <property type="project" value="UniProtKB-UniRule"/>
</dbReference>
<dbReference type="CDD" id="cd10845">
    <property type="entry name" value="DSRM_RNAse_III_family"/>
    <property type="match status" value="1"/>
</dbReference>
<dbReference type="Gene3D" id="1.10.1520.10">
    <property type="entry name" value="Ribonuclease III domain"/>
    <property type="match status" value="1"/>
</dbReference>
<evidence type="ECO:0000256" key="9">
    <source>
        <dbReference type="ARBA" id="ARBA00022722"/>
    </source>
</evidence>
<dbReference type="EMBL" id="PEZT01000001">
    <property type="protein sequence ID" value="PIS09670.1"/>
    <property type="molecule type" value="Genomic_DNA"/>
</dbReference>
<reference evidence="19" key="1">
    <citation type="submission" date="2017-09" db="EMBL/GenBank/DDBJ databases">
        <title>Depth-based differentiation of microbial function through sediment-hosted aquifers and enrichment of novel symbionts in the deep terrestrial subsurface.</title>
        <authorList>
            <person name="Probst A.J."/>
            <person name="Ladd B."/>
            <person name="Jarett J.K."/>
            <person name="Geller-Mcgrath D.E."/>
            <person name="Sieber C.M.K."/>
            <person name="Emerson J.B."/>
            <person name="Anantharaman K."/>
            <person name="Thomas B.C."/>
            <person name="Malmstrom R."/>
            <person name="Stieglmeier M."/>
            <person name="Klingl A."/>
            <person name="Woyke T."/>
            <person name="Ryan C.M."/>
            <person name="Banfield J.F."/>
        </authorList>
    </citation>
    <scope>NUCLEOTIDE SEQUENCE [LARGE SCALE GENOMIC DNA]</scope>
</reference>
<evidence type="ECO:0000256" key="3">
    <source>
        <dbReference type="ARBA" id="ARBA00010183"/>
    </source>
</evidence>
<keyword evidence="8 15" id="KW-0819">tRNA processing</keyword>
<dbReference type="Proteomes" id="UP000230093">
    <property type="component" value="Unassembled WGS sequence"/>
</dbReference>
<evidence type="ECO:0000256" key="8">
    <source>
        <dbReference type="ARBA" id="ARBA00022694"/>
    </source>
</evidence>
<dbReference type="PROSITE" id="PS00517">
    <property type="entry name" value="RNASE_3_1"/>
    <property type="match status" value="1"/>
</dbReference>
<evidence type="ECO:0000256" key="10">
    <source>
        <dbReference type="ARBA" id="ARBA00022723"/>
    </source>
</evidence>
<evidence type="ECO:0000256" key="11">
    <source>
        <dbReference type="ARBA" id="ARBA00022759"/>
    </source>
</evidence>
<comment type="caution">
    <text evidence="18">The sequence shown here is derived from an EMBL/GenBank/DDBJ whole genome shotgun (WGS) entry which is preliminary data.</text>
</comment>
<dbReference type="InterPro" id="IPR000999">
    <property type="entry name" value="RNase_III_dom"/>
</dbReference>
<feature type="binding site" evidence="15">
    <location>
        <position position="118"/>
    </location>
    <ligand>
        <name>Mg(2+)</name>
        <dbReference type="ChEBI" id="CHEBI:18420"/>
    </ligand>
</feature>
<dbReference type="Pfam" id="PF00035">
    <property type="entry name" value="dsrm"/>
    <property type="match status" value="1"/>
</dbReference>
<evidence type="ECO:0000256" key="7">
    <source>
        <dbReference type="ARBA" id="ARBA00022664"/>
    </source>
</evidence>
<feature type="active site" evidence="15">
    <location>
        <position position="121"/>
    </location>
</feature>
<dbReference type="FunFam" id="3.30.160.20:FF:000003">
    <property type="entry name" value="Ribonuclease 3"/>
    <property type="match status" value="1"/>
</dbReference>
<dbReference type="GO" id="GO:0019843">
    <property type="term" value="F:rRNA binding"/>
    <property type="evidence" value="ECO:0007669"/>
    <property type="project" value="UniProtKB-KW"/>
</dbReference>
<dbReference type="SUPFAM" id="SSF69065">
    <property type="entry name" value="RNase III domain-like"/>
    <property type="match status" value="1"/>
</dbReference>
<keyword evidence="9 15" id="KW-0540">Nuclease</keyword>
<comment type="similarity">
    <text evidence="3">Belongs to the ribonuclease III family.</text>
</comment>
<dbReference type="NCBIfam" id="TIGR02191">
    <property type="entry name" value="RNaseIII"/>
    <property type="match status" value="1"/>
</dbReference>
<keyword evidence="11 15" id="KW-0255">Endonuclease</keyword>
<comment type="catalytic activity">
    <reaction evidence="1 15">
        <text>Endonucleolytic cleavage to 5'-phosphomonoester.</text>
        <dbReference type="EC" id="3.1.26.3"/>
    </reaction>
</comment>
<feature type="domain" description="RNase III" evidence="17">
    <location>
        <begin position="1"/>
        <end position="132"/>
    </location>
</feature>
<dbReference type="InterPro" id="IPR036389">
    <property type="entry name" value="RNase_III_sf"/>
</dbReference>
<dbReference type="AlphaFoldDB" id="A0A2H0WAH5"/>
<gene>
    <name evidence="15 18" type="primary">rnc</name>
    <name evidence="18" type="ORF">COT75_00540</name>
</gene>
<keyword evidence="7 15" id="KW-0507">mRNA processing</keyword>
<dbReference type="GO" id="GO:0005737">
    <property type="term" value="C:cytoplasm"/>
    <property type="evidence" value="ECO:0007669"/>
    <property type="project" value="UniProtKB-SubCell"/>
</dbReference>
<feature type="binding site" evidence="15">
    <location>
        <position position="121"/>
    </location>
    <ligand>
        <name>Mg(2+)</name>
        <dbReference type="ChEBI" id="CHEBI:18420"/>
    </ligand>
</feature>
<dbReference type="SMART" id="SM00358">
    <property type="entry name" value="DSRM"/>
    <property type="match status" value="1"/>
</dbReference>
<dbReference type="HAMAP" id="MF_00104">
    <property type="entry name" value="RNase_III"/>
    <property type="match status" value="1"/>
</dbReference>
<dbReference type="SMART" id="SM00535">
    <property type="entry name" value="RIBOc"/>
    <property type="match status" value="1"/>
</dbReference>
<dbReference type="PROSITE" id="PS50137">
    <property type="entry name" value="DS_RBD"/>
    <property type="match status" value="1"/>
</dbReference>
<dbReference type="Gene3D" id="3.30.160.20">
    <property type="match status" value="1"/>
</dbReference>
<organism evidence="18 19">
    <name type="scientific">Candidatus Beckwithbacteria bacterium CG10_big_fil_rev_8_21_14_0_10_34_10</name>
    <dbReference type="NCBI Taxonomy" id="1974495"/>
    <lineage>
        <taxon>Bacteria</taxon>
        <taxon>Candidatus Beckwithiibacteriota</taxon>
    </lineage>
</organism>
<dbReference type="GO" id="GO:0010468">
    <property type="term" value="P:regulation of gene expression"/>
    <property type="evidence" value="ECO:0007669"/>
    <property type="project" value="TreeGrafter"/>
</dbReference>
<dbReference type="SUPFAM" id="SSF54768">
    <property type="entry name" value="dsRNA-binding domain-like"/>
    <property type="match status" value="1"/>
</dbReference>
<dbReference type="PROSITE" id="PS50142">
    <property type="entry name" value="RNASE_3_2"/>
    <property type="match status" value="1"/>
</dbReference>
<dbReference type="Pfam" id="PF14622">
    <property type="entry name" value="Ribonucleas_3_3"/>
    <property type="match status" value="1"/>
</dbReference>
<feature type="active site" evidence="15">
    <location>
        <position position="49"/>
    </location>
</feature>
<dbReference type="FunFam" id="1.10.1520.10:FF:000001">
    <property type="entry name" value="Ribonuclease 3"/>
    <property type="match status" value="1"/>
</dbReference>
<evidence type="ECO:0000256" key="6">
    <source>
        <dbReference type="ARBA" id="ARBA00022552"/>
    </source>
</evidence>
<dbReference type="GO" id="GO:0004525">
    <property type="term" value="F:ribonuclease III activity"/>
    <property type="evidence" value="ECO:0007669"/>
    <property type="project" value="UniProtKB-UniRule"/>
</dbReference>
<evidence type="ECO:0000259" key="16">
    <source>
        <dbReference type="PROSITE" id="PS50137"/>
    </source>
</evidence>
<dbReference type="GO" id="GO:0046872">
    <property type="term" value="F:metal ion binding"/>
    <property type="evidence" value="ECO:0007669"/>
    <property type="project" value="UniProtKB-KW"/>
</dbReference>
<comment type="subcellular location">
    <subcellularLocation>
        <location evidence="2 15">Cytoplasm</location>
    </subcellularLocation>
</comment>
<dbReference type="PANTHER" id="PTHR11207">
    <property type="entry name" value="RIBONUCLEASE III"/>
    <property type="match status" value="1"/>
</dbReference>
<evidence type="ECO:0000313" key="19">
    <source>
        <dbReference type="Proteomes" id="UP000230093"/>
    </source>
</evidence>
<dbReference type="InterPro" id="IPR011907">
    <property type="entry name" value="RNase_III"/>
</dbReference>
<protein>
    <recommendedName>
        <fullName evidence="15">Ribonuclease 3</fullName>
        <ecNumber evidence="15">3.1.26.3</ecNumber>
    </recommendedName>
    <alternativeName>
        <fullName evidence="15">Ribonuclease III</fullName>
        <shortName evidence="15">RNase III</shortName>
    </alternativeName>
</protein>
<feature type="domain" description="DRBM" evidence="16">
    <location>
        <begin position="159"/>
        <end position="228"/>
    </location>
</feature>
<evidence type="ECO:0000256" key="13">
    <source>
        <dbReference type="ARBA" id="ARBA00022842"/>
    </source>
</evidence>
<evidence type="ECO:0000259" key="17">
    <source>
        <dbReference type="PROSITE" id="PS50142"/>
    </source>
</evidence>
<keyword evidence="6 15" id="KW-0698">rRNA processing</keyword>
<evidence type="ECO:0000256" key="2">
    <source>
        <dbReference type="ARBA" id="ARBA00004496"/>
    </source>
</evidence>
<evidence type="ECO:0000313" key="18">
    <source>
        <dbReference type="EMBL" id="PIS09670.1"/>
    </source>
</evidence>
<comment type="subunit">
    <text evidence="4 15">Homodimer.</text>
</comment>
<keyword evidence="5 15" id="KW-0963">Cytoplasm</keyword>
<dbReference type="GO" id="GO:0003725">
    <property type="term" value="F:double-stranded RNA binding"/>
    <property type="evidence" value="ECO:0007669"/>
    <property type="project" value="TreeGrafter"/>
</dbReference>
<comment type="cofactor">
    <cofactor evidence="15">
        <name>Mg(2+)</name>
        <dbReference type="ChEBI" id="CHEBI:18420"/>
    </cofactor>
</comment>